<gene>
    <name evidence="1" type="ORF">C1706_10485</name>
</gene>
<keyword evidence="2" id="KW-1185">Reference proteome</keyword>
<dbReference type="AlphaFoldDB" id="A0A4V1Q773"/>
<organism evidence="1 2">
    <name type="scientific">Propioniciclava flava</name>
    <dbReference type="NCBI Taxonomy" id="2072026"/>
    <lineage>
        <taxon>Bacteria</taxon>
        <taxon>Bacillati</taxon>
        <taxon>Actinomycetota</taxon>
        <taxon>Actinomycetes</taxon>
        <taxon>Propionibacteriales</taxon>
        <taxon>Propionibacteriaceae</taxon>
        <taxon>Propioniciclava</taxon>
    </lineage>
</organism>
<dbReference type="Proteomes" id="UP000290624">
    <property type="component" value="Unassembled WGS sequence"/>
</dbReference>
<sequence length="81" mass="7852">MGRRPLGFSGFSGEPPGFVLGDGSDGFVGLGGSVGVGPGLGGWVGVGVGVGVGLGGTGTLIVTANVPRFDVRPLTSVTVYF</sequence>
<reference evidence="1 2" key="1">
    <citation type="submission" date="2018-01" db="EMBL/GenBank/DDBJ databases">
        <title>Lactibacter flavus gen. nov., sp. nov., a novel bacterium of the family Propionibacteriaceae isolated from raw milk and dairy products.</title>
        <authorList>
            <person name="Wenning M."/>
            <person name="Breitenwieser F."/>
            <person name="Huptas C."/>
            <person name="von Neubeck M."/>
            <person name="Busse H.-J."/>
            <person name="Scherer S."/>
        </authorList>
    </citation>
    <scope>NUCLEOTIDE SEQUENCE [LARGE SCALE GENOMIC DNA]</scope>
    <source>
        <strain evidence="1 2">VG341</strain>
    </source>
</reference>
<evidence type="ECO:0000313" key="1">
    <source>
        <dbReference type="EMBL" id="RXW31588.1"/>
    </source>
</evidence>
<dbReference type="EMBL" id="PPCV01000007">
    <property type="protein sequence ID" value="RXW31588.1"/>
    <property type="molecule type" value="Genomic_DNA"/>
</dbReference>
<name>A0A4V1Q773_9ACTN</name>
<protein>
    <submittedName>
        <fullName evidence="1">Uncharacterized protein</fullName>
    </submittedName>
</protein>
<evidence type="ECO:0000313" key="2">
    <source>
        <dbReference type="Proteomes" id="UP000290624"/>
    </source>
</evidence>
<proteinExistence type="predicted"/>
<comment type="caution">
    <text evidence="1">The sequence shown here is derived from an EMBL/GenBank/DDBJ whole genome shotgun (WGS) entry which is preliminary data.</text>
</comment>
<accession>A0A4V1Q773</accession>